<accession>A0AB34J0H5</accession>
<protein>
    <submittedName>
        <fullName evidence="1">Uncharacterized protein</fullName>
    </submittedName>
</protein>
<gene>
    <name evidence="1" type="ORF">AB1Y20_004903</name>
</gene>
<proteinExistence type="predicted"/>
<reference evidence="1 2" key="1">
    <citation type="journal article" date="2024" name="Science">
        <title>Giant polyketide synthase enzymes in the biosynthesis of giant marine polyether toxins.</title>
        <authorList>
            <person name="Fallon T.R."/>
            <person name="Shende V.V."/>
            <person name="Wierzbicki I.H."/>
            <person name="Pendleton A.L."/>
            <person name="Watervoot N.F."/>
            <person name="Auber R.P."/>
            <person name="Gonzalez D.J."/>
            <person name="Wisecaver J.H."/>
            <person name="Moore B.S."/>
        </authorList>
    </citation>
    <scope>NUCLEOTIDE SEQUENCE [LARGE SCALE GENOMIC DNA]</scope>
    <source>
        <strain evidence="1 2">12B1</strain>
    </source>
</reference>
<evidence type="ECO:0000313" key="2">
    <source>
        <dbReference type="Proteomes" id="UP001515480"/>
    </source>
</evidence>
<organism evidence="1 2">
    <name type="scientific">Prymnesium parvum</name>
    <name type="common">Toxic golden alga</name>
    <dbReference type="NCBI Taxonomy" id="97485"/>
    <lineage>
        <taxon>Eukaryota</taxon>
        <taxon>Haptista</taxon>
        <taxon>Haptophyta</taxon>
        <taxon>Prymnesiophyceae</taxon>
        <taxon>Prymnesiales</taxon>
        <taxon>Prymnesiaceae</taxon>
        <taxon>Prymnesium</taxon>
    </lineage>
</organism>
<dbReference type="EMBL" id="JBGBPQ010000016">
    <property type="protein sequence ID" value="KAL1508808.1"/>
    <property type="molecule type" value="Genomic_DNA"/>
</dbReference>
<dbReference type="AlphaFoldDB" id="A0AB34J0H5"/>
<name>A0AB34J0H5_PRYPA</name>
<dbReference type="Proteomes" id="UP001515480">
    <property type="component" value="Unassembled WGS sequence"/>
</dbReference>
<keyword evidence="2" id="KW-1185">Reference proteome</keyword>
<sequence>MRLLEPLVDLASTSHQLDGWGASSLRVDEASLEEGAESMAPELRLHLVSSPMKRSRPPSTSSTWWS</sequence>
<comment type="caution">
    <text evidence="1">The sequence shown here is derived from an EMBL/GenBank/DDBJ whole genome shotgun (WGS) entry which is preliminary data.</text>
</comment>
<evidence type="ECO:0000313" key="1">
    <source>
        <dbReference type="EMBL" id="KAL1508808.1"/>
    </source>
</evidence>